<accession>A0AAN7BGW9</accession>
<comment type="caution">
    <text evidence="1">The sequence shown here is derived from an EMBL/GenBank/DDBJ whole genome shotgun (WGS) entry which is preliminary data.</text>
</comment>
<keyword evidence="2" id="KW-1185">Reference proteome</keyword>
<organism evidence="1 2">
    <name type="scientific">Podospora fimiseda</name>
    <dbReference type="NCBI Taxonomy" id="252190"/>
    <lineage>
        <taxon>Eukaryota</taxon>
        <taxon>Fungi</taxon>
        <taxon>Dikarya</taxon>
        <taxon>Ascomycota</taxon>
        <taxon>Pezizomycotina</taxon>
        <taxon>Sordariomycetes</taxon>
        <taxon>Sordariomycetidae</taxon>
        <taxon>Sordariales</taxon>
        <taxon>Podosporaceae</taxon>
        <taxon>Podospora</taxon>
    </lineage>
</organism>
<proteinExistence type="predicted"/>
<dbReference type="EMBL" id="MU865440">
    <property type="protein sequence ID" value="KAK4223102.1"/>
    <property type="molecule type" value="Genomic_DNA"/>
</dbReference>
<reference evidence="1" key="1">
    <citation type="journal article" date="2023" name="Mol. Phylogenet. Evol.">
        <title>Genome-scale phylogeny and comparative genomics of the fungal order Sordariales.</title>
        <authorList>
            <person name="Hensen N."/>
            <person name="Bonometti L."/>
            <person name="Westerberg I."/>
            <person name="Brannstrom I.O."/>
            <person name="Guillou S."/>
            <person name="Cros-Aarteil S."/>
            <person name="Calhoun S."/>
            <person name="Haridas S."/>
            <person name="Kuo A."/>
            <person name="Mondo S."/>
            <person name="Pangilinan J."/>
            <person name="Riley R."/>
            <person name="LaButti K."/>
            <person name="Andreopoulos B."/>
            <person name="Lipzen A."/>
            <person name="Chen C."/>
            <person name="Yan M."/>
            <person name="Daum C."/>
            <person name="Ng V."/>
            <person name="Clum A."/>
            <person name="Steindorff A."/>
            <person name="Ohm R.A."/>
            <person name="Martin F."/>
            <person name="Silar P."/>
            <person name="Natvig D.O."/>
            <person name="Lalanne C."/>
            <person name="Gautier V."/>
            <person name="Ament-Velasquez S.L."/>
            <person name="Kruys A."/>
            <person name="Hutchinson M.I."/>
            <person name="Powell A.J."/>
            <person name="Barry K."/>
            <person name="Miller A.N."/>
            <person name="Grigoriev I.V."/>
            <person name="Debuchy R."/>
            <person name="Gladieux P."/>
            <person name="Hiltunen Thoren M."/>
            <person name="Johannesson H."/>
        </authorList>
    </citation>
    <scope>NUCLEOTIDE SEQUENCE</scope>
    <source>
        <strain evidence="1">CBS 990.96</strain>
    </source>
</reference>
<reference evidence="1" key="2">
    <citation type="submission" date="2023-05" db="EMBL/GenBank/DDBJ databases">
        <authorList>
            <consortium name="Lawrence Berkeley National Laboratory"/>
            <person name="Steindorff A."/>
            <person name="Hensen N."/>
            <person name="Bonometti L."/>
            <person name="Westerberg I."/>
            <person name="Brannstrom I.O."/>
            <person name="Guillou S."/>
            <person name="Cros-Aarteil S."/>
            <person name="Calhoun S."/>
            <person name="Haridas S."/>
            <person name="Kuo A."/>
            <person name="Mondo S."/>
            <person name="Pangilinan J."/>
            <person name="Riley R."/>
            <person name="Labutti K."/>
            <person name="Andreopoulos B."/>
            <person name="Lipzen A."/>
            <person name="Chen C."/>
            <person name="Yanf M."/>
            <person name="Daum C."/>
            <person name="Ng V."/>
            <person name="Clum A."/>
            <person name="Ohm R."/>
            <person name="Martin F."/>
            <person name="Silar P."/>
            <person name="Natvig D."/>
            <person name="Lalanne C."/>
            <person name="Gautier V."/>
            <person name="Ament-Velasquez S.L."/>
            <person name="Kruys A."/>
            <person name="Hutchinson M.I."/>
            <person name="Powell A.J."/>
            <person name="Barry K."/>
            <person name="Miller A.N."/>
            <person name="Grigoriev I.V."/>
            <person name="Debuchy R."/>
            <person name="Gladieux P."/>
            <person name="Thoren M.H."/>
            <person name="Johannesson H."/>
        </authorList>
    </citation>
    <scope>NUCLEOTIDE SEQUENCE</scope>
    <source>
        <strain evidence="1">CBS 990.96</strain>
    </source>
</reference>
<gene>
    <name evidence="1" type="ORF">QBC38DRAFT_459718</name>
</gene>
<dbReference type="Proteomes" id="UP001301958">
    <property type="component" value="Unassembled WGS sequence"/>
</dbReference>
<protein>
    <submittedName>
        <fullName evidence="1">Uncharacterized protein</fullName>
    </submittedName>
</protein>
<evidence type="ECO:0000313" key="1">
    <source>
        <dbReference type="EMBL" id="KAK4223102.1"/>
    </source>
</evidence>
<evidence type="ECO:0000313" key="2">
    <source>
        <dbReference type="Proteomes" id="UP001301958"/>
    </source>
</evidence>
<sequence>MTLYDIGETVVYRGIDGDDALAIVRDRGDVIDQLGEGSVTLYEIEDVESGETFTVVETRILGLEDDSFEGF</sequence>
<name>A0AAN7BGW9_9PEZI</name>
<dbReference type="AlphaFoldDB" id="A0AAN7BGW9"/>